<dbReference type="CDD" id="cd00009">
    <property type="entry name" value="AAA"/>
    <property type="match status" value="1"/>
</dbReference>
<dbReference type="SMART" id="SM00382">
    <property type="entry name" value="AAA"/>
    <property type="match status" value="1"/>
</dbReference>
<dbReference type="PANTHER" id="PTHR37291">
    <property type="entry name" value="5-METHYLCYTOSINE-SPECIFIC RESTRICTION ENZYME B"/>
    <property type="match status" value="1"/>
</dbReference>
<sequence>MSGEDQVYAAARLVLERGFVQDDSVFAPGRSVWTQENALDLAYRLEHPPAGPGSFLDKLRVELADASPEVVQLAAEVLYLHFLPVLGMNGSTKRLALRKVFDESAGALKLPADLDGALDNGVIWVGIAYYRYRPAQVIWLASVVAAVKALAPELRADLLKSPWDFRDLLDQVPTTTAAGQRRALLHLAFPRTFLNSLRADHPGAIMEAFGYLAGQRPRGDLEADFAAFWEALSLKEGRPIDFFQPPWRDQWMTPATEPEGTASTHTGWLVRGANISRTNLVPEWLRDGYCSMSWPDYPDIPVGLSRTQLAQLVRASEPGLRPSQEGNWIGLLDRFFNRMQVGDLVVTVDGPQVYVGILDGPPTWEQKTPLADRRRAVRWLNADKPINRSDLSEAAQNRLRGQLTVSGLGDEAGEFLQLAQLEIGAEVIDPAPVDDPAVAAALKAAETTFKPEVRPQLQDLPAPSQEFADNLLVDLPWLTETMELLNEKKQIVLYGPPGTGKTYLAQEIAESLVEQTNGEYRLVQFHPSYAYEDFVEGFRPSTAGDDTFKFAKEPGPFRRLVAAALANPSGAYILVIDEINRANLAKVFGELYFLLEYRDRTIQLQYSPEDDFALPKNVFLIGTMNTADRSIALVDAAMRRRFAWQSLFPGEPPVAGMLRRWLADNGKPAHIADLLDELNRAIADRDAAIGPSYLMNSRVATKDGLARIWKTQILPLLEERHLGEHPDVPAFVRQRYGLDVLLPTVTPPVPPQPEADGIDAGDGTGEAPPPA</sequence>
<comment type="caution">
    <text evidence="3">The sequence shown here is derived from an EMBL/GenBank/DDBJ whole genome shotgun (WGS) entry which is preliminary data.</text>
</comment>
<evidence type="ECO:0000313" key="3">
    <source>
        <dbReference type="EMBL" id="MBL7628692.1"/>
    </source>
</evidence>
<dbReference type="Proteomes" id="UP000604475">
    <property type="component" value="Unassembled WGS sequence"/>
</dbReference>
<dbReference type="AlphaFoldDB" id="A0A937RET2"/>
<dbReference type="SUPFAM" id="SSF52540">
    <property type="entry name" value="P-loop containing nucleoside triphosphate hydrolases"/>
    <property type="match status" value="1"/>
</dbReference>
<protein>
    <submittedName>
        <fullName evidence="3">AAA family ATPase</fullName>
    </submittedName>
</protein>
<dbReference type="Gene3D" id="3.40.50.300">
    <property type="entry name" value="P-loop containing nucleotide triphosphate hydrolases"/>
    <property type="match status" value="1"/>
</dbReference>
<dbReference type="InterPro" id="IPR003593">
    <property type="entry name" value="AAA+_ATPase"/>
</dbReference>
<dbReference type="InterPro" id="IPR052934">
    <property type="entry name" value="Methyl-DNA_Rec/Restrict_Enz"/>
</dbReference>
<dbReference type="Pfam" id="PF07728">
    <property type="entry name" value="AAA_5"/>
    <property type="match status" value="1"/>
</dbReference>
<evidence type="ECO:0000259" key="2">
    <source>
        <dbReference type="SMART" id="SM00382"/>
    </source>
</evidence>
<evidence type="ECO:0000256" key="1">
    <source>
        <dbReference type="SAM" id="MobiDB-lite"/>
    </source>
</evidence>
<feature type="domain" description="AAA+ ATPase" evidence="2">
    <location>
        <begin position="487"/>
        <end position="652"/>
    </location>
</feature>
<keyword evidence="4" id="KW-1185">Reference proteome</keyword>
<dbReference type="GO" id="GO:0016887">
    <property type="term" value="F:ATP hydrolysis activity"/>
    <property type="evidence" value="ECO:0007669"/>
    <property type="project" value="InterPro"/>
</dbReference>
<evidence type="ECO:0000313" key="4">
    <source>
        <dbReference type="Proteomes" id="UP000604475"/>
    </source>
</evidence>
<organism evidence="3 4">
    <name type="scientific">Frankia nepalensis</name>
    <dbReference type="NCBI Taxonomy" id="1836974"/>
    <lineage>
        <taxon>Bacteria</taxon>
        <taxon>Bacillati</taxon>
        <taxon>Actinomycetota</taxon>
        <taxon>Actinomycetes</taxon>
        <taxon>Frankiales</taxon>
        <taxon>Frankiaceae</taxon>
        <taxon>Frankia</taxon>
    </lineage>
</organism>
<dbReference type="InterPro" id="IPR027417">
    <property type="entry name" value="P-loop_NTPase"/>
</dbReference>
<feature type="region of interest" description="Disordered" evidence="1">
    <location>
        <begin position="746"/>
        <end position="771"/>
    </location>
</feature>
<dbReference type="InterPro" id="IPR011704">
    <property type="entry name" value="ATPase_dyneun-rel_AAA"/>
</dbReference>
<dbReference type="PANTHER" id="PTHR37291:SF1">
    <property type="entry name" value="TYPE IV METHYL-DIRECTED RESTRICTION ENZYME ECOKMCRB SUBUNIT"/>
    <property type="match status" value="1"/>
</dbReference>
<dbReference type="GO" id="GO:0005524">
    <property type="term" value="F:ATP binding"/>
    <property type="evidence" value="ECO:0007669"/>
    <property type="project" value="InterPro"/>
</dbReference>
<proteinExistence type="predicted"/>
<dbReference type="RefSeq" id="WP_202999568.1">
    <property type="nucleotide sequence ID" value="NZ_JADWYU010000094.1"/>
</dbReference>
<gene>
    <name evidence="3" type="ORF">I7412_16345</name>
</gene>
<accession>A0A937RET2</accession>
<dbReference type="EMBL" id="JAEACQ010000194">
    <property type="protein sequence ID" value="MBL7628692.1"/>
    <property type="molecule type" value="Genomic_DNA"/>
</dbReference>
<name>A0A937RET2_9ACTN</name>
<reference evidence="3" key="1">
    <citation type="submission" date="2020-12" db="EMBL/GenBank/DDBJ databases">
        <title>Genomic characterization of non-nitrogen-fixing Frankia strains.</title>
        <authorList>
            <person name="Carlos-Shanley C."/>
            <person name="Guerra T."/>
            <person name="Hahn D."/>
        </authorList>
    </citation>
    <scope>NUCLEOTIDE SEQUENCE</scope>
    <source>
        <strain evidence="3">CN6</strain>
    </source>
</reference>